<feature type="compositionally biased region" description="Polar residues" evidence="4">
    <location>
        <begin position="810"/>
        <end position="824"/>
    </location>
</feature>
<dbReference type="InterPro" id="IPR058727">
    <property type="entry name" value="Helical_Vwde"/>
</dbReference>
<feature type="region of interest" description="Disordered" evidence="4">
    <location>
        <begin position="810"/>
        <end position="832"/>
    </location>
</feature>
<evidence type="ECO:0000256" key="2">
    <source>
        <dbReference type="ARBA" id="ARBA00023157"/>
    </source>
</evidence>
<dbReference type="PROSITE" id="PS51233">
    <property type="entry name" value="VWFD"/>
    <property type="match status" value="1"/>
</dbReference>
<dbReference type="GeneID" id="136814501"/>
<feature type="region of interest" description="Disordered" evidence="4">
    <location>
        <begin position="676"/>
        <end position="714"/>
    </location>
</feature>
<dbReference type="OrthoDB" id="5982528at2759"/>
<evidence type="ECO:0000259" key="6">
    <source>
        <dbReference type="PROSITE" id="PS51233"/>
    </source>
</evidence>
<dbReference type="PANTHER" id="PTHR14949:SF54">
    <property type="entry name" value="VWFD DOMAIN-CONTAINING PROTEIN"/>
    <property type="match status" value="1"/>
</dbReference>
<feature type="chain" id="PRO_5029640744" description="VWFD domain-containing protein" evidence="5">
    <location>
        <begin position="20"/>
        <end position="904"/>
    </location>
</feature>
<protein>
    <recommendedName>
        <fullName evidence="6">VWFD domain-containing protein</fullName>
    </recommendedName>
</protein>
<dbReference type="InterPro" id="IPR050969">
    <property type="entry name" value="Dev_Signal_Modulators"/>
</dbReference>
<evidence type="ECO:0000256" key="1">
    <source>
        <dbReference type="ARBA" id="ARBA00022729"/>
    </source>
</evidence>
<sequence length="904" mass="101115">MKAFLLVVTFAVFLAHAQADDDPCQNNWGAWSTCSGCDKYRKRKCLLDETIVDQGRRCLIDPCGCHIEINDEQRSTGHFIDQNSQQFKCDLRMRSTWYQFTSGAGGEMPTTAPKLNACGAKRSVWLDGTNPTKVGEIKTVKTAVVCKGCYTKPWDVKIKKCKDEKDDKEFFIYNLPAVPRCPMVYCAGSETRCKDGFISPNGFTPGCTDNYPKTKVPTIDIKLVNNKIRLICKVDSTDTSASVRHQVEFYQGNELVEGLYGKLVATKILAGTENEAFAENSQTNPLFSLSNEFYCQVSSYYDNLLNITGKSNPQRTAFKFAGIKVEPASLTFKKMDEVHSIRIYSTIDIGYIEDWPQGCPITVLFYESNDVAIPTDCQKCFNRTGEYVGKENAWELKVRRTDFNNGKKETMFIRIDVSPDLMDWERSQHEVAIHIEKAPAKKCSATGDPHITTFDGLYYHVYHAGDYAMMGTEYGRVEVHMRTFQCGTSVTCICGIAIRYGDDVIILDTCRGGLTPKFPSKKKLNPAMKIIQLKGYNGLYYDIVTPDGVTIEFRGHLSGGWNPSYCNVYIKTPSDYQNRTFGLCGNTNGKKDDELMSKDEETVFKSYENVIASLEYTNEWKLGPGDSLFFFTPDQVDCARSRKKFCRCKSGSEIECNEVVKNVPKWTENGVEVHPDDGVIDGCQPVQDENNQKRKRRSNPNILIVPSDDEEPYTYKPPQVNITSDPKFPTKSGTTEQVAYNECNIAITQSTFGKACLRMYPDMDFTTLVDECVLDIKITDDIKASTSSAQNSFTALCKFVVIEEFTKNSTSTPQNNNGTKANSTTDKDETGPPVFIPPPILVENLCPNDCSGQGACVNSTCICNANFTSTDCSMEKGLPPTVRGISNGGLCDIRKRDCLRARII</sequence>
<dbReference type="Pfam" id="PF00094">
    <property type="entry name" value="VWD"/>
    <property type="match status" value="1"/>
</dbReference>
<dbReference type="InterPro" id="IPR001846">
    <property type="entry name" value="VWF_type-D"/>
</dbReference>
<dbReference type="GO" id="GO:0009986">
    <property type="term" value="C:cell surface"/>
    <property type="evidence" value="ECO:0007669"/>
    <property type="project" value="TreeGrafter"/>
</dbReference>
<evidence type="ECO:0000313" key="8">
    <source>
        <dbReference type="Proteomes" id="UP000594262"/>
    </source>
</evidence>
<dbReference type="GO" id="GO:0005102">
    <property type="term" value="F:signaling receptor binding"/>
    <property type="evidence" value="ECO:0007669"/>
    <property type="project" value="TreeGrafter"/>
</dbReference>
<dbReference type="Gene3D" id="2.60.120.260">
    <property type="entry name" value="Galactose-binding domain-like"/>
    <property type="match status" value="1"/>
</dbReference>
<evidence type="ECO:0000256" key="5">
    <source>
        <dbReference type="SAM" id="SignalP"/>
    </source>
</evidence>
<keyword evidence="8" id="KW-1185">Reference proteome</keyword>
<accession>A0A7M5URD2</accession>
<dbReference type="FunFam" id="2.10.25.10:FF:000001">
    <property type="entry name" value="Tenascin C"/>
    <property type="match status" value="1"/>
</dbReference>
<evidence type="ECO:0000313" key="7">
    <source>
        <dbReference type="EnsemblMetazoa" id="CLYHEMP003258.1"/>
    </source>
</evidence>
<feature type="signal peptide" evidence="5">
    <location>
        <begin position="1"/>
        <end position="19"/>
    </location>
</feature>
<dbReference type="GO" id="GO:0005576">
    <property type="term" value="C:extracellular region"/>
    <property type="evidence" value="ECO:0007669"/>
    <property type="project" value="TreeGrafter"/>
</dbReference>
<organism evidence="7 8">
    <name type="scientific">Clytia hemisphaerica</name>
    <dbReference type="NCBI Taxonomy" id="252671"/>
    <lineage>
        <taxon>Eukaryota</taxon>
        <taxon>Metazoa</taxon>
        <taxon>Cnidaria</taxon>
        <taxon>Hydrozoa</taxon>
        <taxon>Hydroidolina</taxon>
        <taxon>Leptothecata</taxon>
        <taxon>Obeliida</taxon>
        <taxon>Clytiidae</taxon>
        <taxon>Clytia</taxon>
    </lineage>
</organism>
<keyword evidence="2" id="KW-1015">Disulfide bond</keyword>
<reference evidence="7" key="1">
    <citation type="submission" date="2021-01" db="UniProtKB">
        <authorList>
            <consortium name="EnsemblMetazoa"/>
        </authorList>
    </citation>
    <scope>IDENTIFICATION</scope>
</reference>
<keyword evidence="3" id="KW-0325">Glycoprotein</keyword>
<dbReference type="SMART" id="SM00216">
    <property type="entry name" value="VWD"/>
    <property type="match status" value="1"/>
</dbReference>
<dbReference type="Pfam" id="PF26129">
    <property type="entry name" value="Vwde"/>
    <property type="match status" value="1"/>
</dbReference>
<keyword evidence="1 5" id="KW-0732">Signal</keyword>
<evidence type="ECO:0000256" key="3">
    <source>
        <dbReference type="ARBA" id="ARBA00023180"/>
    </source>
</evidence>
<evidence type="ECO:0000256" key="4">
    <source>
        <dbReference type="SAM" id="MobiDB-lite"/>
    </source>
</evidence>
<proteinExistence type="predicted"/>
<name>A0A7M5URD2_9CNID</name>
<dbReference type="AlphaFoldDB" id="A0A7M5URD2"/>
<dbReference type="PANTHER" id="PTHR14949">
    <property type="entry name" value="EGF-LIKE-DOMAIN, MULTIPLE 7, 8"/>
    <property type="match status" value="1"/>
</dbReference>
<feature type="domain" description="VWFD" evidence="6">
    <location>
        <begin position="441"/>
        <end position="628"/>
    </location>
</feature>
<dbReference type="Proteomes" id="UP000594262">
    <property type="component" value="Unplaced"/>
</dbReference>
<dbReference type="EnsemblMetazoa" id="CLYHEMT003258.1">
    <property type="protein sequence ID" value="CLYHEMP003258.1"/>
    <property type="gene ID" value="CLYHEMG003258"/>
</dbReference>
<dbReference type="RefSeq" id="XP_066927157.1">
    <property type="nucleotide sequence ID" value="XM_067071056.1"/>
</dbReference>